<keyword evidence="1" id="KW-0808">Transferase</keyword>
<dbReference type="RefSeq" id="WP_091183481.1">
    <property type="nucleotide sequence ID" value="NZ_FNRY01000001.1"/>
</dbReference>
<evidence type="ECO:0000313" key="4">
    <source>
        <dbReference type="Proteomes" id="UP000199183"/>
    </source>
</evidence>
<evidence type="ECO:0000313" key="3">
    <source>
        <dbReference type="EMBL" id="SEB88571.1"/>
    </source>
</evidence>
<evidence type="ECO:0000256" key="1">
    <source>
        <dbReference type="ARBA" id="ARBA00022679"/>
    </source>
</evidence>
<dbReference type="GO" id="GO:0016779">
    <property type="term" value="F:nucleotidyltransferase activity"/>
    <property type="evidence" value="ECO:0007669"/>
    <property type="project" value="TreeGrafter"/>
</dbReference>
<dbReference type="SUPFAM" id="SSF53448">
    <property type="entry name" value="Nucleotide-diphospho-sugar transferases"/>
    <property type="match status" value="1"/>
</dbReference>
<proteinExistence type="predicted"/>
<dbReference type="PANTHER" id="PTHR19136">
    <property type="entry name" value="MOLYBDENUM COFACTOR GUANYLYLTRANSFERASE"/>
    <property type="match status" value="1"/>
</dbReference>
<dbReference type="OrthoDB" id="4408226at2"/>
<dbReference type="PANTHER" id="PTHR19136:SF81">
    <property type="entry name" value="MOLYBDENUM COFACTOR GUANYLYLTRANSFERASE"/>
    <property type="match status" value="1"/>
</dbReference>
<protein>
    <submittedName>
        <fullName evidence="3">Molybdopterin-guanine dinucleotide biosynthesis protein A</fullName>
    </submittedName>
</protein>
<dbReference type="Pfam" id="PF12804">
    <property type="entry name" value="NTP_transf_3"/>
    <property type="match status" value="1"/>
</dbReference>
<dbReference type="Proteomes" id="UP000199183">
    <property type="component" value="Unassembled WGS sequence"/>
</dbReference>
<accession>A0A1H4MZU2</accession>
<name>A0A1H4MZU2_9MICO</name>
<reference evidence="3 4" key="1">
    <citation type="submission" date="2016-10" db="EMBL/GenBank/DDBJ databases">
        <authorList>
            <person name="de Groot N.N."/>
        </authorList>
    </citation>
    <scope>NUCLEOTIDE SEQUENCE [LARGE SCALE GENOMIC DNA]</scope>
    <source>
        <strain evidence="3 4">DSM 21799</strain>
    </source>
</reference>
<dbReference type="EMBL" id="FNRY01000001">
    <property type="protein sequence ID" value="SEB88571.1"/>
    <property type="molecule type" value="Genomic_DNA"/>
</dbReference>
<dbReference type="STRING" id="640635.SAMN04489806_2037"/>
<dbReference type="InterPro" id="IPR025877">
    <property type="entry name" value="MobA-like_NTP_Trfase"/>
</dbReference>
<sequence length="218" mass="22677">MTAAIVLGGGRASRLGGADKASVEVDGRMLLDHVLAAVADCSPVVVAGPAHLARPGVTVVREDPPYGGPVAGLAAALGALGANFCRTPRHAARGALDTARRDDLQKNAAAEETWLLACDLPRAADIVALLRPVPIPDEADAVILADADGRPQWLAGRYRTAALRTALAALPTPHDASMRRLVGGIRTVLVPDAHGAAVDLDTWAAIDHYRSTRREPHA</sequence>
<dbReference type="Gene3D" id="3.90.550.10">
    <property type="entry name" value="Spore Coat Polysaccharide Biosynthesis Protein SpsA, Chain A"/>
    <property type="match status" value="1"/>
</dbReference>
<dbReference type="InterPro" id="IPR029044">
    <property type="entry name" value="Nucleotide-diphossugar_trans"/>
</dbReference>
<feature type="domain" description="MobA-like NTP transferase" evidence="2">
    <location>
        <begin position="4"/>
        <end position="182"/>
    </location>
</feature>
<organism evidence="3 4">
    <name type="scientific">Paramicrobacterium humi</name>
    <dbReference type="NCBI Taxonomy" id="640635"/>
    <lineage>
        <taxon>Bacteria</taxon>
        <taxon>Bacillati</taxon>
        <taxon>Actinomycetota</taxon>
        <taxon>Actinomycetes</taxon>
        <taxon>Micrococcales</taxon>
        <taxon>Microbacteriaceae</taxon>
        <taxon>Paramicrobacterium</taxon>
    </lineage>
</organism>
<dbReference type="AlphaFoldDB" id="A0A1H4MZU2"/>
<evidence type="ECO:0000259" key="2">
    <source>
        <dbReference type="Pfam" id="PF12804"/>
    </source>
</evidence>
<gene>
    <name evidence="3" type="ORF">SAMN04489806_2037</name>
</gene>
<keyword evidence="4" id="KW-1185">Reference proteome</keyword>